<accession>A0A2C6KNK2</accession>
<reference evidence="1 2" key="1">
    <citation type="journal article" date="2017" name="Int. J. Parasitol.">
        <title>The genome of the protozoan parasite Cystoisospora suis and a reverse vaccinology approach to identify vaccine candidates.</title>
        <authorList>
            <person name="Palmieri N."/>
            <person name="Shrestha A."/>
            <person name="Ruttkowski B."/>
            <person name="Beck T."/>
            <person name="Vogl C."/>
            <person name="Tomley F."/>
            <person name="Blake D.P."/>
            <person name="Joachim A."/>
        </authorList>
    </citation>
    <scope>NUCLEOTIDE SEQUENCE [LARGE SCALE GENOMIC DNA]</scope>
    <source>
        <strain evidence="1 2">Wien I</strain>
    </source>
</reference>
<comment type="caution">
    <text evidence="1">The sequence shown here is derived from an EMBL/GenBank/DDBJ whole genome shotgun (WGS) entry which is preliminary data.</text>
</comment>
<dbReference type="VEuPathDB" id="ToxoDB:CSUI_008127"/>
<protein>
    <submittedName>
        <fullName evidence="1">Uncharacterized protein</fullName>
    </submittedName>
</protein>
<dbReference type="EMBL" id="MIGC01004466">
    <property type="protein sequence ID" value="PHJ18052.1"/>
    <property type="molecule type" value="Genomic_DNA"/>
</dbReference>
<dbReference type="GeneID" id="94431476"/>
<evidence type="ECO:0000313" key="2">
    <source>
        <dbReference type="Proteomes" id="UP000221165"/>
    </source>
</evidence>
<sequence length="90" mass="9896">GALLHITGRDGLRSYISYLLSTYFVPRCTFLLLQRQTGGSPGRAPRLCFHVFFMDSPPYRGVTGVLLAIKPSSNSSSVQFLLGFLKALSQ</sequence>
<dbReference type="Proteomes" id="UP000221165">
    <property type="component" value="Unassembled WGS sequence"/>
</dbReference>
<gene>
    <name evidence="1" type="ORF">CSUI_008127</name>
</gene>
<proteinExistence type="predicted"/>
<organism evidence="1 2">
    <name type="scientific">Cystoisospora suis</name>
    <dbReference type="NCBI Taxonomy" id="483139"/>
    <lineage>
        <taxon>Eukaryota</taxon>
        <taxon>Sar</taxon>
        <taxon>Alveolata</taxon>
        <taxon>Apicomplexa</taxon>
        <taxon>Conoidasida</taxon>
        <taxon>Coccidia</taxon>
        <taxon>Eucoccidiorida</taxon>
        <taxon>Eimeriorina</taxon>
        <taxon>Sarcocystidae</taxon>
        <taxon>Cystoisospora</taxon>
    </lineage>
</organism>
<keyword evidence="2" id="KW-1185">Reference proteome</keyword>
<dbReference type="RefSeq" id="XP_067919762.1">
    <property type="nucleotide sequence ID" value="XM_068068265.1"/>
</dbReference>
<evidence type="ECO:0000313" key="1">
    <source>
        <dbReference type="EMBL" id="PHJ18052.1"/>
    </source>
</evidence>
<dbReference type="AlphaFoldDB" id="A0A2C6KNK2"/>
<name>A0A2C6KNK2_9APIC</name>
<feature type="non-terminal residue" evidence="1">
    <location>
        <position position="1"/>
    </location>
</feature>